<dbReference type="Gene3D" id="1.10.287.1260">
    <property type="match status" value="2"/>
</dbReference>
<dbReference type="EMBL" id="JAOPJZ010000009">
    <property type="protein sequence ID" value="MCU4752773.1"/>
    <property type="molecule type" value="Genomic_DNA"/>
</dbReference>
<reference evidence="3 4" key="1">
    <citation type="submission" date="2022-09" db="EMBL/GenBank/DDBJ databases">
        <title>Enrichment on poylsaccharides allowed isolation of novel metabolic and taxonomic groups of Haloarchaea.</title>
        <authorList>
            <person name="Sorokin D.Y."/>
            <person name="Elcheninov A.G."/>
            <person name="Khizhniak T.V."/>
            <person name="Kolganova T.V."/>
            <person name="Kublanov I.V."/>
        </authorList>
    </citation>
    <scope>NUCLEOTIDE SEQUENCE [LARGE SCALE GENOMIC DNA]</scope>
    <source>
        <strain evidence="3 4">AArc-curdl1</strain>
    </source>
</reference>
<keyword evidence="2" id="KW-1133">Transmembrane helix</keyword>
<feature type="transmembrane region" description="Helical" evidence="2">
    <location>
        <begin position="193"/>
        <end position="215"/>
    </location>
</feature>
<feature type="transmembrane region" description="Helical" evidence="2">
    <location>
        <begin position="88"/>
        <end position="111"/>
    </location>
</feature>
<dbReference type="Pfam" id="PF05552">
    <property type="entry name" value="MS_channel_1st_1"/>
    <property type="match status" value="2"/>
</dbReference>
<accession>A0AAP3E6J5</accession>
<comment type="caution">
    <text evidence="3">The sequence shown here is derived from an EMBL/GenBank/DDBJ whole genome shotgun (WGS) entry which is preliminary data.</text>
</comment>
<feature type="transmembrane region" description="Helical" evidence="2">
    <location>
        <begin position="117"/>
        <end position="142"/>
    </location>
</feature>
<gene>
    <name evidence="3" type="ORF">OB919_12435</name>
</gene>
<dbReference type="Proteomes" id="UP001321047">
    <property type="component" value="Unassembled WGS sequence"/>
</dbReference>
<keyword evidence="2" id="KW-0472">Membrane</keyword>
<evidence type="ECO:0000256" key="1">
    <source>
        <dbReference type="SAM" id="MobiDB-lite"/>
    </source>
</evidence>
<feature type="compositionally biased region" description="Basic and acidic residues" evidence="1">
    <location>
        <begin position="251"/>
        <end position="262"/>
    </location>
</feature>
<evidence type="ECO:0000256" key="2">
    <source>
        <dbReference type="SAM" id="Phobius"/>
    </source>
</evidence>
<feature type="region of interest" description="Disordered" evidence="1">
    <location>
        <begin position="229"/>
        <end position="273"/>
    </location>
</feature>
<organism evidence="3 4">
    <name type="scientific">Natronosalvus hydrolyticus</name>
    <dbReference type="NCBI Taxonomy" id="2979988"/>
    <lineage>
        <taxon>Archaea</taxon>
        <taxon>Methanobacteriati</taxon>
        <taxon>Methanobacteriota</taxon>
        <taxon>Stenosarchaea group</taxon>
        <taxon>Halobacteria</taxon>
        <taxon>Halobacteriales</taxon>
        <taxon>Natrialbaceae</taxon>
        <taxon>Natronosalvus</taxon>
    </lineage>
</organism>
<name>A0AAP3E6J5_9EURY</name>
<dbReference type="RefSeq" id="WP_342809102.1">
    <property type="nucleotide sequence ID" value="NZ_JAOPJZ010000009.1"/>
</dbReference>
<dbReference type="AlphaFoldDB" id="A0AAP3E6J5"/>
<proteinExistence type="predicted"/>
<keyword evidence="4" id="KW-1185">Reference proteome</keyword>
<sequence>MVQTQPIQTVPEWLQDPVANLAAFLPRLVGALAILLVGWVVGRLAGRVVMRIADGIELDRMVLETPLGRILGGTERAVSRTFGKLAKWFVYGLAILAAANTLAIALLSQWVSTAVSYLPAFVAGLLVIVLGFVVADFIGDMIERTRAATRTAYTRWFADGARVFLYFTALVIGLSTMGIDVTILYVFARALAWGLAAAIAIGVGVALGWGGKDYVADNIDRWMRRSNAMTPTEETGGAGGSARSDTGHTGGETRQRSDREPGSEPGPGAGSDD</sequence>
<protein>
    <submittedName>
        <fullName evidence="3">Uncharacterized protein</fullName>
    </submittedName>
</protein>
<evidence type="ECO:0000313" key="4">
    <source>
        <dbReference type="Proteomes" id="UP001321047"/>
    </source>
</evidence>
<evidence type="ECO:0000313" key="3">
    <source>
        <dbReference type="EMBL" id="MCU4752773.1"/>
    </source>
</evidence>
<keyword evidence="2" id="KW-0812">Transmembrane</keyword>
<feature type="transmembrane region" description="Helical" evidence="2">
    <location>
        <begin position="21"/>
        <end position="41"/>
    </location>
</feature>
<dbReference type="InterPro" id="IPR008910">
    <property type="entry name" value="MSC_TM_helix"/>
</dbReference>
<feature type="transmembrane region" description="Helical" evidence="2">
    <location>
        <begin position="163"/>
        <end position="187"/>
    </location>
</feature>